<evidence type="ECO:0000313" key="4">
    <source>
        <dbReference type="Proteomes" id="UP000501690"/>
    </source>
</evidence>
<feature type="region of interest" description="Disordered" evidence="1">
    <location>
        <begin position="169"/>
        <end position="251"/>
    </location>
</feature>
<dbReference type="PROSITE" id="PS51257">
    <property type="entry name" value="PROKAR_LIPOPROTEIN"/>
    <property type="match status" value="1"/>
</dbReference>
<keyword evidence="4" id="KW-1185">Reference proteome</keyword>
<evidence type="ECO:0000259" key="2">
    <source>
        <dbReference type="Pfam" id="PF26130"/>
    </source>
</evidence>
<feature type="compositionally biased region" description="Acidic residues" evidence="1">
    <location>
        <begin position="195"/>
        <end position="208"/>
    </location>
</feature>
<protein>
    <recommendedName>
        <fullName evidence="2">PB1-like domain-containing protein</fullName>
    </recommendedName>
</protein>
<accession>A0A4D6M966</accession>
<name>A0A4D6M966_VIGUN</name>
<reference evidence="3 4" key="1">
    <citation type="submission" date="2019-04" db="EMBL/GenBank/DDBJ databases">
        <title>An improved genome assembly and genetic linkage map for asparagus bean, Vigna unguiculata ssp. sesquipedialis.</title>
        <authorList>
            <person name="Xia Q."/>
            <person name="Zhang R."/>
            <person name="Dong Y."/>
        </authorList>
    </citation>
    <scope>NUCLEOTIDE SEQUENCE [LARGE SCALE GENOMIC DNA]</scope>
    <source>
        <tissue evidence="3">Leaf</tissue>
    </source>
</reference>
<dbReference type="InterPro" id="IPR058594">
    <property type="entry name" value="PB1-like_dom_pln"/>
</dbReference>
<dbReference type="EMBL" id="CP039350">
    <property type="protein sequence ID" value="QCD97230.1"/>
    <property type="molecule type" value="Genomic_DNA"/>
</dbReference>
<proteinExistence type="predicted"/>
<evidence type="ECO:0000256" key="1">
    <source>
        <dbReference type="SAM" id="MobiDB-lite"/>
    </source>
</evidence>
<dbReference type="Pfam" id="PF26130">
    <property type="entry name" value="PB1-like"/>
    <property type="match status" value="1"/>
</dbReference>
<dbReference type="Proteomes" id="UP000501690">
    <property type="component" value="Linkage Group LG6"/>
</dbReference>
<gene>
    <name evidence="3" type="ORF">DEO72_LG6g1940</name>
</gene>
<sequence>MSKINLMQCQSQSQSNPIEPLSLIHIFSVLSCDEDRWSYFEVLSILREMGYINVKDLCYSIGGCAVLEERLQHFIDDVGALHMVSIAKRHGEVHMFVIHSIFEAEVVHMLEYFPVWENATVPEIVADQVEAEFVQPESGEVEGEVHVQGEAEVHVQNESHEVDNEVQNETHNEGVQEQNAEEVEVEDGCSRNNIDEDSDGLIDVDIDCDPAIPPLLTYPPATANAPQRPPSRGRPNIRQKLPHRREHVWKP</sequence>
<evidence type="ECO:0000313" key="3">
    <source>
        <dbReference type="EMBL" id="QCD97230.1"/>
    </source>
</evidence>
<dbReference type="AlphaFoldDB" id="A0A4D6M966"/>
<feature type="domain" description="PB1-like" evidence="2">
    <location>
        <begin position="30"/>
        <end position="99"/>
    </location>
</feature>
<organism evidence="3 4">
    <name type="scientific">Vigna unguiculata</name>
    <name type="common">Cowpea</name>
    <dbReference type="NCBI Taxonomy" id="3917"/>
    <lineage>
        <taxon>Eukaryota</taxon>
        <taxon>Viridiplantae</taxon>
        <taxon>Streptophyta</taxon>
        <taxon>Embryophyta</taxon>
        <taxon>Tracheophyta</taxon>
        <taxon>Spermatophyta</taxon>
        <taxon>Magnoliopsida</taxon>
        <taxon>eudicotyledons</taxon>
        <taxon>Gunneridae</taxon>
        <taxon>Pentapetalae</taxon>
        <taxon>rosids</taxon>
        <taxon>fabids</taxon>
        <taxon>Fabales</taxon>
        <taxon>Fabaceae</taxon>
        <taxon>Papilionoideae</taxon>
        <taxon>50 kb inversion clade</taxon>
        <taxon>NPAAA clade</taxon>
        <taxon>indigoferoid/millettioid clade</taxon>
        <taxon>Phaseoleae</taxon>
        <taxon>Vigna</taxon>
    </lineage>
</organism>
<feature type="compositionally biased region" description="Basic residues" evidence="1">
    <location>
        <begin position="235"/>
        <end position="251"/>
    </location>
</feature>